<dbReference type="RefSeq" id="XP_021842645.1">
    <property type="nucleotide sequence ID" value="XM_021986953.2"/>
</dbReference>
<organism evidence="1 2">
    <name type="scientific">Spinacia oleracea</name>
    <name type="common">Spinach</name>
    <dbReference type="NCBI Taxonomy" id="3562"/>
    <lineage>
        <taxon>Eukaryota</taxon>
        <taxon>Viridiplantae</taxon>
        <taxon>Streptophyta</taxon>
        <taxon>Embryophyta</taxon>
        <taxon>Tracheophyta</taxon>
        <taxon>Spermatophyta</taxon>
        <taxon>Magnoliopsida</taxon>
        <taxon>eudicotyledons</taxon>
        <taxon>Gunneridae</taxon>
        <taxon>Pentapetalae</taxon>
        <taxon>Caryophyllales</taxon>
        <taxon>Chenopodiaceae</taxon>
        <taxon>Chenopodioideae</taxon>
        <taxon>Anserineae</taxon>
        <taxon>Spinacia</taxon>
    </lineage>
</organism>
<proteinExistence type="predicted"/>
<dbReference type="OrthoDB" id="1925570at2759"/>
<dbReference type="GeneID" id="110782726"/>
<name>A0A9R0I5J1_SPIOL</name>
<dbReference type="AlphaFoldDB" id="A0A9R0I5J1"/>
<evidence type="ECO:0000313" key="1">
    <source>
        <dbReference type="Proteomes" id="UP000813463"/>
    </source>
</evidence>
<accession>A0A9R0I5J1</accession>
<dbReference type="PANTHER" id="PTHR36074">
    <property type="entry name" value="ISOPENTENYL-DIPHOSPHATE DELTA-ISOMERASE"/>
    <property type="match status" value="1"/>
</dbReference>
<reference evidence="1" key="1">
    <citation type="journal article" date="2021" name="Nat. Commun.">
        <title>Genomic analyses provide insights into spinach domestication and the genetic basis of agronomic traits.</title>
        <authorList>
            <person name="Cai X."/>
            <person name="Sun X."/>
            <person name="Xu C."/>
            <person name="Sun H."/>
            <person name="Wang X."/>
            <person name="Ge C."/>
            <person name="Zhang Z."/>
            <person name="Wang Q."/>
            <person name="Fei Z."/>
            <person name="Jiao C."/>
            <person name="Wang Q."/>
        </authorList>
    </citation>
    <scope>NUCLEOTIDE SEQUENCE [LARGE SCALE GENOMIC DNA]</scope>
    <source>
        <strain evidence="1">cv. Varoflay</strain>
    </source>
</reference>
<protein>
    <submittedName>
        <fullName evidence="2">Uncharacterized protein</fullName>
    </submittedName>
</protein>
<dbReference type="KEGG" id="soe:110782726"/>
<gene>
    <name evidence="2" type="primary">LOC110782726</name>
</gene>
<sequence>MSGIAVVLDLIRKNPNFYSTHTLHSVGTFSARVAVSGAAASVFASYPFGFRAFLGSDDRVAYCDAGPTWDEDHITEGHEEHIYNIPKYDFEPESFSYAGKVYNTELKSLFSAFHPKTFAITALRSFSMYYLPLLEPRAALEDDDEDFLADNSEDRPLDLITPFHKAVRQTLSESTVITTRRILERLAVSSFSQRMAWKLIKDASKSATRKAQRGLPTTTYICAVTTTTVRAHCLGVAASWIFQVGLNICKTLLRLFWYSKDDIEEVNKTEELQLLGRKIYAVTLKCTSSLIFAAIGAGLGASLARDIRPSLGQWLGCAAGDMAGPVIVALCFDKLLLPEA</sequence>
<reference evidence="2" key="2">
    <citation type="submission" date="2025-08" db="UniProtKB">
        <authorList>
            <consortium name="RefSeq"/>
        </authorList>
    </citation>
    <scope>IDENTIFICATION</scope>
    <source>
        <tissue evidence="2">Leaf</tissue>
    </source>
</reference>
<keyword evidence="1" id="KW-1185">Reference proteome</keyword>
<dbReference type="Proteomes" id="UP000813463">
    <property type="component" value="Chromosome 4"/>
</dbReference>
<evidence type="ECO:0000313" key="2">
    <source>
        <dbReference type="RefSeq" id="XP_021842645.1"/>
    </source>
</evidence>
<dbReference type="PANTHER" id="PTHR36074:SF1">
    <property type="entry name" value="ISOPENTENYL-DIPHOSPHATE DELTA-ISOMERASE"/>
    <property type="match status" value="1"/>
</dbReference>